<comment type="caution">
    <text evidence="1">The sequence shown here is derived from an EMBL/GenBank/DDBJ whole genome shotgun (WGS) entry which is preliminary data.</text>
</comment>
<evidence type="ECO:0008006" key="3">
    <source>
        <dbReference type="Google" id="ProtNLM"/>
    </source>
</evidence>
<name>A0ABQ7NHL3_BRACM</name>
<protein>
    <recommendedName>
        <fullName evidence="3">Isopenicillin N synthase-like Fe(2+) 2OG dioxygenase domain-containing protein</fullName>
    </recommendedName>
</protein>
<dbReference type="Proteomes" id="UP000823674">
    <property type="component" value="Chromosome A02"/>
</dbReference>
<dbReference type="EMBL" id="JADBGQ010000002">
    <property type="protein sequence ID" value="KAG5410363.1"/>
    <property type="molecule type" value="Genomic_DNA"/>
</dbReference>
<evidence type="ECO:0000313" key="1">
    <source>
        <dbReference type="EMBL" id="KAG5410363.1"/>
    </source>
</evidence>
<sequence length="66" mass="7429">MNIRRGGELMEVDMLLLDVKDIPIIAGWSQIGMLIWAQPHRVSPNPVKPSVTLTLIYVTGFKKGWP</sequence>
<evidence type="ECO:0000313" key="2">
    <source>
        <dbReference type="Proteomes" id="UP000823674"/>
    </source>
</evidence>
<keyword evidence="2" id="KW-1185">Reference proteome</keyword>
<reference evidence="1 2" key="1">
    <citation type="submission" date="2021-03" db="EMBL/GenBank/DDBJ databases">
        <authorList>
            <person name="King G.J."/>
            <person name="Bancroft I."/>
            <person name="Baten A."/>
            <person name="Bloomfield J."/>
            <person name="Borpatragohain P."/>
            <person name="He Z."/>
            <person name="Irish N."/>
            <person name="Irwin J."/>
            <person name="Liu K."/>
            <person name="Mauleon R.P."/>
            <person name="Moore J."/>
            <person name="Morris R."/>
            <person name="Ostergaard L."/>
            <person name="Wang B."/>
            <person name="Wells R."/>
        </authorList>
    </citation>
    <scope>NUCLEOTIDE SEQUENCE [LARGE SCALE GENOMIC DNA]</scope>
    <source>
        <strain evidence="1">R-o-18</strain>
        <tissue evidence="1">Leaf</tissue>
    </source>
</reference>
<organism evidence="1 2">
    <name type="scientific">Brassica rapa subsp. trilocularis</name>
    <dbReference type="NCBI Taxonomy" id="1813537"/>
    <lineage>
        <taxon>Eukaryota</taxon>
        <taxon>Viridiplantae</taxon>
        <taxon>Streptophyta</taxon>
        <taxon>Embryophyta</taxon>
        <taxon>Tracheophyta</taxon>
        <taxon>Spermatophyta</taxon>
        <taxon>Magnoliopsida</taxon>
        <taxon>eudicotyledons</taxon>
        <taxon>Gunneridae</taxon>
        <taxon>Pentapetalae</taxon>
        <taxon>rosids</taxon>
        <taxon>malvids</taxon>
        <taxon>Brassicales</taxon>
        <taxon>Brassicaceae</taxon>
        <taxon>Brassiceae</taxon>
        <taxon>Brassica</taxon>
    </lineage>
</organism>
<proteinExistence type="predicted"/>
<gene>
    <name evidence="1" type="primary">A02g505280.1_BraROA</name>
    <name evidence="1" type="ORF">IGI04_006682</name>
</gene>
<accession>A0ABQ7NHL3</accession>